<evidence type="ECO:0000259" key="3">
    <source>
        <dbReference type="Pfam" id="PF10979"/>
    </source>
</evidence>
<dbReference type="Proteomes" id="UP000825890">
    <property type="component" value="Unassembled WGS sequence"/>
</dbReference>
<dbReference type="Pfam" id="PF10979">
    <property type="entry name" value="DUF2786"/>
    <property type="match status" value="1"/>
</dbReference>
<dbReference type="Pfam" id="PF23771">
    <property type="entry name" value="DUF7168"/>
    <property type="match status" value="1"/>
</dbReference>
<evidence type="ECO:0000256" key="2">
    <source>
        <dbReference type="SAM" id="MobiDB-lite"/>
    </source>
</evidence>
<comment type="caution">
    <text evidence="5">The sequence shown here is derived from an EMBL/GenBank/DDBJ whole genome shotgun (WGS) entry which is preliminary data.</text>
</comment>
<dbReference type="OrthoDB" id="3067443at2759"/>
<dbReference type="AlphaFoldDB" id="A0A9P3FLA2"/>
<accession>A0A9P3FLA2</accession>
<feature type="region of interest" description="Disordered" evidence="2">
    <location>
        <begin position="539"/>
        <end position="559"/>
    </location>
</feature>
<feature type="region of interest" description="Disordered" evidence="2">
    <location>
        <begin position="415"/>
        <end position="438"/>
    </location>
</feature>
<dbReference type="InterPro" id="IPR055592">
    <property type="entry name" value="DUF7168"/>
</dbReference>
<dbReference type="EMBL" id="BOLY01000008">
    <property type="protein sequence ID" value="GIZ48420.1"/>
    <property type="molecule type" value="Genomic_DNA"/>
</dbReference>
<evidence type="ECO:0008006" key="7">
    <source>
        <dbReference type="Google" id="ProtNLM"/>
    </source>
</evidence>
<feature type="domain" description="DUF7168" evidence="4">
    <location>
        <begin position="271"/>
        <end position="394"/>
    </location>
</feature>
<keyword evidence="1" id="KW-0175">Coiled coil</keyword>
<dbReference type="GeneID" id="68297056"/>
<keyword evidence="6" id="KW-1185">Reference proteome</keyword>
<gene>
    <name evidence="5" type="ORF">CKM354_001148100</name>
</gene>
<protein>
    <recommendedName>
        <fullName evidence="7">DUF2786 domain-containing protein</fullName>
    </recommendedName>
</protein>
<evidence type="ECO:0000259" key="4">
    <source>
        <dbReference type="Pfam" id="PF23771"/>
    </source>
</evidence>
<proteinExistence type="predicted"/>
<organism evidence="5 6">
    <name type="scientific">Cercospora kikuchii</name>
    <dbReference type="NCBI Taxonomy" id="84275"/>
    <lineage>
        <taxon>Eukaryota</taxon>
        <taxon>Fungi</taxon>
        <taxon>Dikarya</taxon>
        <taxon>Ascomycota</taxon>
        <taxon>Pezizomycotina</taxon>
        <taxon>Dothideomycetes</taxon>
        <taxon>Dothideomycetidae</taxon>
        <taxon>Mycosphaerellales</taxon>
        <taxon>Mycosphaerellaceae</taxon>
        <taxon>Cercospora</taxon>
    </lineage>
</organism>
<feature type="coiled-coil region" evidence="1">
    <location>
        <begin position="376"/>
        <end position="403"/>
    </location>
</feature>
<dbReference type="RefSeq" id="XP_044662907.1">
    <property type="nucleotide sequence ID" value="XM_044806972.1"/>
</dbReference>
<evidence type="ECO:0000313" key="5">
    <source>
        <dbReference type="EMBL" id="GIZ48420.1"/>
    </source>
</evidence>
<sequence>MATDAQATAHQAIIDAAVKAALASINGGGTQQNDQEILRATTERVRKAVEDAAAQVALATASTEREAERLRSVAREKSLKDYIAIKTASLDAADRKAEAKAEEARTAAVRAEHEKTLMDWKATKSNEKAAPYPANLAAVSADFRATLTGDDHEMADATGHADSEQADQVTVNKRRKKCTTKGPKLGAPPLYKAQVIDTADNDVRVMASTDDIAQNILERIKKCLASGNHPHTPEAEAKRALHIASRLMKQYNVTQAEVLAHTTPEQQLQLGGCSVVSIVRNDGNLTKNVQQQIYIGELAYAMEDFFNVKFFTGTTTINYSPFTRGLNITFYGVAANTVAAANAFEMTHNLMVEWARKYSGVVGRSSYCLGICDELRRAAEQEKKEEMERAKEAEAKILAFRIQEEEAQCRAKISRLNGPDMDDSTASSIAPPRPTVDDMAEDETEEGYLERISAQTVAPTHVQATIDADRDDVLSIATYSDWSGIDDDVSMGEADDGVMIDDDNVYVKPDVEDDERIHLPSDFSASTNGFWNDLLGSSSAKQGSAKAPPYTTSSTDQDDEEICYNEEAAKLQPSAQANHTKIVDLNEQEGGDTTSEPSFANPSQLIKFIEKANQIADDQLKQMGIKISTGRTHKWKAFDQEARKGGRIDGKKIHPKVKTLKPAIAAAEGAENGADVVMSG</sequence>
<evidence type="ECO:0000256" key="1">
    <source>
        <dbReference type="SAM" id="Coils"/>
    </source>
</evidence>
<feature type="domain" description="DUF2786" evidence="3">
    <location>
        <begin position="216"/>
        <end position="255"/>
    </location>
</feature>
<reference evidence="5 6" key="1">
    <citation type="submission" date="2021-01" db="EMBL/GenBank/DDBJ databases">
        <title>Cercospora kikuchii MAFF 305040 whole genome shotgun sequence.</title>
        <authorList>
            <person name="Kashiwa T."/>
            <person name="Suzuki T."/>
        </authorList>
    </citation>
    <scope>NUCLEOTIDE SEQUENCE [LARGE SCALE GENOMIC DNA]</scope>
    <source>
        <strain evidence="5 6">MAFF 305040</strain>
    </source>
</reference>
<dbReference type="InterPro" id="IPR024498">
    <property type="entry name" value="DUF2786"/>
</dbReference>
<name>A0A9P3FLA2_9PEZI</name>
<evidence type="ECO:0000313" key="6">
    <source>
        <dbReference type="Proteomes" id="UP000825890"/>
    </source>
</evidence>